<feature type="region of interest" description="Disordered" evidence="1">
    <location>
        <begin position="337"/>
        <end position="396"/>
    </location>
</feature>
<keyword evidence="3" id="KW-1185">Reference proteome</keyword>
<dbReference type="OrthoDB" id="3795533at2759"/>
<reference evidence="3" key="2">
    <citation type="journal article" date="2013" name="PLoS Genet.">
        <title>Comparative genome structure, secondary metabolite, and effector coding capacity across Cochliobolus pathogens.</title>
        <authorList>
            <person name="Condon B.J."/>
            <person name="Leng Y."/>
            <person name="Wu D."/>
            <person name="Bushley K.E."/>
            <person name="Ohm R.A."/>
            <person name="Otillar R."/>
            <person name="Martin J."/>
            <person name="Schackwitz W."/>
            <person name="Grimwood J."/>
            <person name="MohdZainudin N."/>
            <person name="Xue C."/>
            <person name="Wang R."/>
            <person name="Manning V.A."/>
            <person name="Dhillon B."/>
            <person name="Tu Z.J."/>
            <person name="Steffenson B.J."/>
            <person name="Salamov A."/>
            <person name="Sun H."/>
            <person name="Lowry S."/>
            <person name="LaButti K."/>
            <person name="Han J."/>
            <person name="Copeland A."/>
            <person name="Lindquist E."/>
            <person name="Barry K."/>
            <person name="Schmutz J."/>
            <person name="Baker S.E."/>
            <person name="Ciuffetti L.M."/>
            <person name="Grigoriev I.V."/>
            <person name="Zhong S."/>
            <person name="Turgeon B.G."/>
        </authorList>
    </citation>
    <scope>NUCLEOTIDE SEQUENCE [LARGE SCALE GENOMIC DNA]</scope>
    <source>
        <strain evidence="3">ND90Pr / ATCC 201652</strain>
    </source>
</reference>
<feature type="region of interest" description="Disordered" evidence="1">
    <location>
        <begin position="408"/>
        <end position="509"/>
    </location>
</feature>
<organism evidence="2 3">
    <name type="scientific">Cochliobolus sativus (strain ND90Pr / ATCC 201652)</name>
    <name type="common">Common root rot and spot blotch fungus</name>
    <name type="synonym">Bipolaris sorokiniana</name>
    <dbReference type="NCBI Taxonomy" id="665912"/>
    <lineage>
        <taxon>Eukaryota</taxon>
        <taxon>Fungi</taxon>
        <taxon>Dikarya</taxon>
        <taxon>Ascomycota</taxon>
        <taxon>Pezizomycotina</taxon>
        <taxon>Dothideomycetes</taxon>
        <taxon>Pleosporomycetidae</taxon>
        <taxon>Pleosporales</taxon>
        <taxon>Pleosporineae</taxon>
        <taxon>Pleosporaceae</taxon>
        <taxon>Bipolaris</taxon>
    </lineage>
</organism>
<dbReference type="eggNOG" id="ENOG502R8A5">
    <property type="taxonomic scope" value="Eukaryota"/>
</dbReference>
<feature type="compositionally biased region" description="Basic and acidic residues" evidence="1">
    <location>
        <begin position="438"/>
        <end position="455"/>
    </location>
</feature>
<proteinExistence type="predicted"/>
<dbReference type="GeneID" id="19133194"/>
<dbReference type="EMBL" id="KB445639">
    <property type="protein sequence ID" value="EMD67796.1"/>
    <property type="molecule type" value="Genomic_DNA"/>
</dbReference>
<dbReference type="AlphaFoldDB" id="M2TEY3"/>
<feature type="compositionally biased region" description="Polar residues" evidence="1">
    <location>
        <begin position="178"/>
        <end position="195"/>
    </location>
</feature>
<gene>
    <name evidence="2" type="ORF">COCSADRAFT_179379</name>
</gene>
<reference evidence="2 3" key="1">
    <citation type="journal article" date="2012" name="PLoS Pathog.">
        <title>Diverse lifestyles and strategies of plant pathogenesis encoded in the genomes of eighteen Dothideomycetes fungi.</title>
        <authorList>
            <person name="Ohm R.A."/>
            <person name="Feau N."/>
            <person name="Henrissat B."/>
            <person name="Schoch C.L."/>
            <person name="Horwitz B.A."/>
            <person name="Barry K.W."/>
            <person name="Condon B.J."/>
            <person name="Copeland A.C."/>
            <person name="Dhillon B."/>
            <person name="Glaser F."/>
            <person name="Hesse C.N."/>
            <person name="Kosti I."/>
            <person name="LaButti K."/>
            <person name="Lindquist E.A."/>
            <person name="Lucas S."/>
            <person name="Salamov A.A."/>
            <person name="Bradshaw R.E."/>
            <person name="Ciuffetti L."/>
            <person name="Hamelin R.C."/>
            <person name="Kema G.H.J."/>
            <person name="Lawrence C."/>
            <person name="Scott J.A."/>
            <person name="Spatafora J.W."/>
            <person name="Turgeon B.G."/>
            <person name="de Wit P.J.G.M."/>
            <person name="Zhong S."/>
            <person name="Goodwin S.B."/>
            <person name="Grigoriev I.V."/>
        </authorList>
    </citation>
    <scope>NUCLEOTIDE SEQUENCE [LARGE SCALE GENOMIC DNA]</scope>
    <source>
        <strain evidence="3">ND90Pr / ATCC 201652</strain>
    </source>
</reference>
<name>M2TEY3_COCSN</name>
<feature type="compositionally biased region" description="Basic residues" evidence="1">
    <location>
        <begin position="489"/>
        <end position="501"/>
    </location>
</feature>
<feature type="region of interest" description="Disordered" evidence="1">
    <location>
        <begin position="296"/>
        <end position="322"/>
    </location>
</feature>
<protein>
    <submittedName>
        <fullName evidence="2">Uncharacterized protein</fullName>
    </submittedName>
</protein>
<dbReference type="OMA" id="RVDRETP"/>
<accession>M2TEY3</accession>
<evidence type="ECO:0000256" key="1">
    <source>
        <dbReference type="SAM" id="MobiDB-lite"/>
    </source>
</evidence>
<dbReference type="KEGG" id="bsc:COCSADRAFT_179379"/>
<feature type="compositionally biased region" description="Basic and acidic residues" evidence="1">
    <location>
        <begin position="352"/>
        <end position="375"/>
    </location>
</feature>
<evidence type="ECO:0000313" key="2">
    <source>
        <dbReference type="EMBL" id="EMD67796.1"/>
    </source>
</evidence>
<feature type="region of interest" description="Disordered" evidence="1">
    <location>
        <begin position="162"/>
        <end position="207"/>
    </location>
</feature>
<sequence length="509" mass="56751">MNIAAPTFNALNKPQKRALILRDQLRFIDPQHLNGFLEGVSKDEPPTYKKVDGVIQPELTLVTLKAEATHFDLGNVLLAEEKNAIYRVHLVVENGHIDMRAEDPLPQDDDVLDSVPIHGFIAKGMVPLFRDKFHAIYSRINKINGARQAAYKMANQAPTLVHDGETLTRLNPPKREQSQSASQLNQSGSYQVKQHTSNKRKRTGLDTIPEDTKSRIFDIIPSNVKVNLFNSIAEAAIPNFDNVMMASWNVVSIYSACGSDFPDLHRSIVTLKSVLQDFDEAFGKRVDRETPKYRNDFCGHAQSDENGGGDGNCTPGQHRHDGRIRPISHALANNENAGGIVNQPENPNTDHNISKQKDMATPKDGTEQTSDEEKPNISSPFQPPHPANPSEREEGGINQEETQIRYTNTHPFSARTPYNTATFPSRKCLDTRSATPDSRLEKFGVPKYSREDLDSRTSLPANYPARSTPAPRTSTLGTAPVANMVPNGQKKKKKKKKKKKDKRDERVGE</sequence>
<feature type="compositionally biased region" description="Polar residues" evidence="1">
    <location>
        <begin position="408"/>
        <end position="423"/>
    </location>
</feature>
<dbReference type="HOGENOM" id="CLU_535272_0_0_1"/>
<dbReference type="RefSeq" id="XP_007697356.1">
    <property type="nucleotide sequence ID" value="XM_007699166.1"/>
</dbReference>
<evidence type="ECO:0000313" key="3">
    <source>
        <dbReference type="Proteomes" id="UP000016934"/>
    </source>
</evidence>
<dbReference type="Proteomes" id="UP000016934">
    <property type="component" value="Unassembled WGS sequence"/>
</dbReference>